<dbReference type="EMBL" id="CP157485">
    <property type="protein sequence ID" value="XBO47143.1"/>
    <property type="molecule type" value="Genomic_DNA"/>
</dbReference>
<protein>
    <submittedName>
        <fullName evidence="2">S41 family peptidase</fullName>
    </submittedName>
</protein>
<evidence type="ECO:0000313" key="2">
    <source>
        <dbReference type="EMBL" id="XBO47143.1"/>
    </source>
</evidence>
<gene>
    <name evidence="2" type="ORF">ABEG20_17800</name>
</gene>
<organism evidence="2">
    <name type="scientific">Pedobacter sp. KACC 23697</name>
    <dbReference type="NCBI Taxonomy" id="3149230"/>
    <lineage>
        <taxon>Bacteria</taxon>
        <taxon>Pseudomonadati</taxon>
        <taxon>Bacteroidota</taxon>
        <taxon>Sphingobacteriia</taxon>
        <taxon>Sphingobacteriales</taxon>
        <taxon>Sphingobacteriaceae</taxon>
        <taxon>Pedobacter</taxon>
    </lineage>
</organism>
<proteinExistence type="predicted"/>
<dbReference type="AlphaFoldDB" id="A0AAU7K364"/>
<reference evidence="2" key="1">
    <citation type="submission" date="2024-05" db="EMBL/GenBank/DDBJ databases">
        <authorList>
            <person name="Kim S."/>
            <person name="Heo J."/>
            <person name="Choi H."/>
            <person name="Choi Y."/>
            <person name="Kwon S.-W."/>
            <person name="Kim Y."/>
        </authorList>
    </citation>
    <scope>NUCLEOTIDE SEQUENCE</scope>
    <source>
        <strain evidence="2">KACC 23697</strain>
    </source>
</reference>
<sequence>MKIPAYLLIILCAILYNPVYGQNNSPGRATVKLNKEIFTILKNNSMFSNKLDWRGIQEESKTLSLTTNDSANQQMLYNFYTEKLRAAGDKHSFFVSSKRMKQIAETPVAEWPQGDYLGDGVAWVKVPKCLSFDETKDARFADTIRLIIQKLDTENNIAGWIVDLRHNTGGNMWPMLAGLNALIVDGTAGYFVFGSMEEKRPWPNENGKISGKPANISTYKIKNNSVKIAVLLDARTGSSGEMTAVSLLGLPNVKSFGQTSAGYTTANYTFNLSNGDQLQLARTFVADRNGKGYPENIKPDVFIDDVSNTRHDRVIAAAKAWLLEK</sequence>
<evidence type="ECO:0000259" key="1">
    <source>
        <dbReference type="SMART" id="SM00245"/>
    </source>
</evidence>
<dbReference type="Gene3D" id="3.90.226.10">
    <property type="entry name" value="2-enoyl-CoA Hydratase, Chain A, domain 1"/>
    <property type="match status" value="1"/>
</dbReference>
<dbReference type="GO" id="GO:0008236">
    <property type="term" value="F:serine-type peptidase activity"/>
    <property type="evidence" value="ECO:0007669"/>
    <property type="project" value="InterPro"/>
</dbReference>
<feature type="domain" description="Tail specific protease" evidence="1">
    <location>
        <begin position="90"/>
        <end position="304"/>
    </location>
</feature>
<name>A0AAU7K364_9SPHI</name>
<dbReference type="Pfam" id="PF03572">
    <property type="entry name" value="Peptidase_S41"/>
    <property type="match status" value="1"/>
</dbReference>
<dbReference type="GO" id="GO:0006508">
    <property type="term" value="P:proteolysis"/>
    <property type="evidence" value="ECO:0007669"/>
    <property type="project" value="InterPro"/>
</dbReference>
<accession>A0AAU7K364</accession>
<dbReference type="InterPro" id="IPR005151">
    <property type="entry name" value="Tail-specific_protease"/>
</dbReference>
<dbReference type="RefSeq" id="WP_406824607.1">
    <property type="nucleotide sequence ID" value="NZ_CP157485.1"/>
</dbReference>
<dbReference type="InterPro" id="IPR029045">
    <property type="entry name" value="ClpP/crotonase-like_dom_sf"/>
</dbReference>
<dbReference type="SMART" id="SM00245">
    <property type="entry name" value="TSPc"/>
    <property type="match status" value="1"/>
</dbReference>
<dbReference type="SUPFAM" id="SSF52096">
    <property type="entry name" value="ClpP/crotonase"/>
    <property type="match status" value="1"/>
</dbReference>